<evidence type="ECO:0000256" key="2">
    <source>
        <dbReference type="ARBA" id="ARBA00023012"/>
    </source>
</evidence>
<accession>A0A363UJW1</accession>
<dbReference type="GO" id="GO:0005829">
    <property type="term" value="C:cytosol"/>
    <property type="evidence" value="ECO:0007669"/>
    <property type="project" value="TreeGrafter"/>
</dbReference>
<gene>
    <name evidence="9" type="ORF">DEH80_11445</name>
</gene>
<dbReference type="InterPro" id="IPR000160">
    <property type="entry name" value="GGDEF_dom"/>
</dbReference>
<dbReference type="Gene3D" id="3.30.70.270">
    <property type="match status" value="1"/>
</dbReference>
<protein>
    <recommendedName>
        <fullName evidence="11">Response regulatory domain-containing protein</fullName>
    </recommendedName>
</protein>
<dbReference type="GO" id="GO:0006355">
    <property type="term" value="P:regulation of DNA-templated transcription"/>
    <property type="evidence" value="ECO:0007669"/>
    <property type="project" value="TreeGrafter"/>
</dbReference>
<evidence type="ECO:0008006" key="11">
    <source>
        <dbReference type="Google" id="ProtNLM"/>
    </source>
</evidence>
<name>A0A363UJW1_9GAMM</name>
<dbReference type="AlphaFoldDB" id="A0A363UJW1"/>
<dbReference type="Pfam" id="PF00990">
    <property type="entry name" value="GGDEF"/>
    <property type="match status" value="1"/>
</dbReference>
<dbReference type="InterPro" id="IPR001789">
    <property type="entry name" value="Sig_transdc_resp-reg_receiver"/>
</dbReference>
<evidence type="ECO:0000259" key="8">
    <source>
        <dbReference type="PROSITE" id="PS50887"/>
    </source>
</evidence>
<dbReference type="Pfam" id="PF00072">
    <property type="entry name" value="Response_reg"/>
    <property type="match status" value="1"/>
</dbReference>
<dbReference type="SUPFAM" id="SSF52172">
    <property type="entry name" value="CheY-like"/>
    <property type="match status" value="1"/>
</dbReference>
<organism evidence="9 10">
    <name type="scientific">Abyssibacter profundi</name>
    <dbReference type="NCBI Taxonomy" id="2182787"/>
    <lineage>
        <taxon>Bacteria</taxon>
        <taxon>Pseudomonadati</taxon>
        <taxon>Pseudomonadota</taxon>
        <taxon>Gammaproteobacteria</taxon>
        <taxon>Chromatiales</taxon>
        <taxon>Oceanococcaceae</taxon>
        <taxon>Abyssibacter</taxon>
    </lineage>
</organism>
<keyword evidence="10" id="KW-1185">Reference proteome</keyword>
<keyword evidence="1 6" id="KW-0597">Phosphoprotein</keyword>
<keyword evidence="5" id="KW-0804">Transcription</keyword>
<evidence type="ECO:0000256" key="6">
    <source>
        <dbReference type="PROSITE-ProRule" id="PRU00169"/>
    </source>
</evidence>
<dbReference type="GO" id="GO:0032993">
    <property type="term" value="C:protein-DNA complex"/>
    <property type="evidence" value="ECO:0007669"/>
    <property type="project" value="TreeGrafter"/>
</dbReference>
<keyword evidence="2" id="KW-0902">Two-component regulatory system</keyword>
<dbReference type="CDD" id="cd00156">
    <property type="entry name" value="REC"/>
    <property type="match status" value="1"/>
</dbReference>
<comment type="caution">
    <text evidence="9">The sequence shown here is derived from an EMBL/GenBank/DDBJ whole genome shotgun (WGS) entry which is preliminary data.</text>
</comment>
<dbReference type="PANTHER" id="PTHR48111">
    <property type="entry name" value="REGULATOR OF RPOS"/>
    <property type="match status" value="1"/>
</dbReference>
<dbReference type="InterPro" id="IPR011006">
    <property type="entry name" value="CheY-like_superfamily"/>
</dbReference>
<dbReference type="SUPFAM" id="SSF55073">
    <property type="entry name" value="Nucleotide cyclase"/>
    <property type="match status" value="1"/>
</dbReference>
<dbReference type="Proteomes" id="UP000251800">
    <property type="component" value="Unassembled WGS sequence"/>
</dbReference>
<evidence type="ECO:0000313" key="9">
    <source>
        <dbReference type="EMBL" id="PWN55711.1"/>
    </source>
</evidence>
<dbReference type="Gene3D" id="3.40.50.2300">
    <property type="match status" value="1"/>
</dbReference>
<dbReference type="PROSITE" id="PS50887">
    <property type="entry name" value="GGDEF"/>
    <property type="match status" value="1"/>
</dbReference>
<proteinExistence type="predicted"/>
<evidence type="ECO:0000256" key="4">
    <source>
        <dbReference type="ARBA" id="ARBA00023125"/>
    </source>
</evidence>
<dbReference type="EMBL" id="QEQK01000009">
    <property type="protein sequence ID" value="PWN55711.1"/>
    <property type="molecule type" value="Genomic_DNA"/>
</dbReference>
<dbReference type="GO" id="GO:0000156">
    <property type="term" value="F:phosphorelay response regulator activity"/>
    <property type="evidence" value="ECO:0007669"/>
    <property type="project" value="TreeGrafter"/>
</dbReference>
<feature type="modified residue" description="4-aspartylphosphate" evidence="6">
    <location>
        <position position="88"/>
    </location>
</feature>
<feature type="domain" description="GGDEF" evidence="8">
    <location>
        <begin position="201"/>
        <end position="337"/>
    </location>
</feature>
<sequence length="337" mass="35933">MTPAVSACPALVLCLDVVKDSSHLHRPQRTGKANPMKLLVIDDCPTDQALIRSMLSSACPESDISVAEDAVDLTSEQFTAGYDCVLLDYRLPSTTGLDLLAQARATAVQTPPVIMLSGESDLRLAVEAMKLGSSDFLPKQDLNSALLAEAISNAVRRARAAARPAHRHDPVSIPEPSLHLHDQALRMAVRQHIAGQPQSSGGCGLLVMDTTFTPAYGAPLNDGESTALLRQAEQRLTAALRAGDMVHRIGPGRVAILLAGCATEPAIIAARDRIRRRLMGPYPLTPTRQASARADIGMAVYPANGTNEAELIRHALDSLSEQRCICVTPVAKPSLSH</sequence>
<evidence type="ECO:0000256" key="1">
    <source>
        <dbReference type="ARBA" id="ARBA00022553"/>
    </source>
</evidence>
<dbReference type="PANTHER" id="PTHR48111:SF1">
    <property type="entry name" value="TWO-COMPONENT RESPONSE REGULATOR ORR33"/>
    <property type="match status" value="1"/>
</dbReference>
<keyword evidence="4" id="KW-0238">DNA-binding</keyword>
<dbReference type="InterPro" id="IPR029787">
    <property type="entry name" value="Nucleotide_cyclase"/>
</dbReference>
<feature type="domain" description="Response regulatory" evidence="7">
    <location>
        <begin position="37"/>
        <end position="154"/>
    </location>
</feature>
<evidence type="ECO:0000256" key="3">
    <source>
        <dbReference type="ARBA" id="ARBA00023015"/>
    </source>
</evidence>
<reference evidence="9 10" key="1">
    <citation type="submission" date="2018-05" db="EMBL/GenBank/DDBJ databases">
        <title>Abyssibacter profundi OUC007T gen. nov., sp. nov, a marine bacterium isolated from seawater of the Mariana Trench.</title>
        <authorList>
            <person name="Zhou S."/>
        </authorList>
    </citation>
    <scope>NUCLEOTIDE SEQUENCE [LARGE SCALE GENOMIC DNA]</scope>
    <source>
        <strain evidence="9 10">OUC007</strain>
    </source>
</reference>
<evidence type="ECO:0000313" key="10">
    <source>
        <dbReference type="Proteomes" id="UP000251800"/>
    </source>
</evidence>
<keyword evidence="3" id="KW-0805">Transcription regulation</keyword>
<dbReference type="OrthoDB" id="766410at2"/>
<evidence type="ECO:0000259" key="7">
    <source>
        <dbReference type="PROSITE" id="PS50110"/>
    </source>
</evidence>
<dbReference type="SMART" id="SM00448">
    <property type="entry name" value="REC"/>
    <property type="match status" value="1"/>
</dbReference>
<dbReference type="InterPro" id="IPR043128">
    <property type="entry name" value="Rev_trsase/Diguanyl_cyclase"/>
</dbReference>
<dbReference type="InterPro" id="IPR039420">
    <property type="entry name" value="WalR-like"/>
</dbReference>
<dbReference type="PROSITE" id="PS50110">
    <property type="entry name" value="RESPONSE_REGULATORY"/>
    <property type="match status" value="1"/>
</dbReference>
<evidence type="ECO:0000256" key="5">
    <source>
        <dbReference type="ARBA" id="ARBA00023163"/>
    </source>
</evidence>
<dbReference type="GO" id="GO:0000976">
    <property type="term" value="F:transcription cis-regulatory region binding"/>
    <property type="evidence" value="ECO:0007669"/>
    <property type="project" value="TreeGrafter"/>
</dbReference>